<accession>A0A8J4E8V3</accession>
<dbReference type="NCBIfam" id="TIGR03946">
    <property type="entry name" value="viomycin_VioC"/>
    <property type="match status" value="1"/>
</dbReference>
<evidence type="ECO:0000259" key="7">
    <source>
        <dbReference type="Pfam" id="PF02668"/>
    </source>
</evidence>
<evidence type="ECO:0000256" key="2">
    <source>
        <dbReference type="ARBA" id="ARBA00022723"/>
    </source>
</evidence>
<reference evidence="8" key="1">
    <citation type="submission" date="2021-01" db="EMBL/GenBank/DDBJ databases">
        <title>Whole genome shotgun sequence of Virgisporangium aurantiacum NBRC 16421.</title>
        <authorList>
            <person name="Komaki H."/>
            <person name="Tamura T."/>
        </authorList>
    </citation>
    <scope>NUCLEOTIDE SEQUENCE</scope>
    <source>
        <strain evidence="8">NBRC 16421</strain>
    </source>
</reference>
<keyword evidence="9" id="KW-1185">Reference proteome</keyword>
<dbReference type="Gene3D" id="3.60.130.10">
    <property type="entry name" value="Clavaminate synthase-like"/>
    <property type="match status" value="1"/>
</dbReference>
<evidence type="ECO:0000256" key="3">
    <source>
        <dbReference type="ARBA" id="ARBA00023002"/>
    </source>
</evidence>
<dbReference type="GO" id="GO:0005506">
    <property type="term" value="F:iron ion binding"/>
    <property type="evidence" value="ECO:0007669"/>
    <property type="project" value="InterPro"/>
</dbReference>
<dbReference type="PIRSF" id="PIRSF019543">
    <property type="entry name" value="Clavaminate_syn"/>
    <property type="match status" value="1"/>
</dbReference>
<sequence length="332" mass="36929">MEQLRLNSAELHHAYELADSIGERYGRVDDPDFLIAAPVLAHDLPPRIRSFLNHFRRAEIGSCMIGGHVIDDAALGATPHHWNAIPDPSSSLRYEILLVLYTSLLGDVFGWATQQDGRLVHDVLPIRAHENEQLGSGSKTLLTWHTEDAFHPYRGDYVVLACLRNPNGAATTVGNVDDLELDEADREVLFQERFIIRPDESHLTKNNTASGGTDFSHIEALNAAPPPVAVLFGAADRPYIRADPYFMDVPDGDERAAQALHALETAMERCLTDVVLTTGDFCFLDNLKVVHGRRPFSARFDGSDRWLKRVCATRDLRKSRTARTALTSQIIG</sequence>
<dbReference type="Proteomes" id="UP000612585">
    <property type="component" value="Unassembled WGS sequence"/>
</dbReference>
<evidence type="ECO:0000313" key="8">
    <source>
        <dbReference type="EMBL" id="GIJ63132.1"/>
    </source>
</evidence>
<protein>
    <submittedName>
        <fullName evidence="8">L-asparagine oxygenase</fullName>
    </submittedName>
</protein>
<dbReference type="RefSeq" id="WP_204009196.1">
    <property type="nucleotide sequence ID" value="NZ_BOPG01000089.1"/>
</dbReference>
<comment type="caution">
    <text evidence="8">The sequence shown here is derived from an EMBL/GenBank/DDBJ whole genome shotgun (WGS) entry which is preliminary data.</text>
</comment>
<dbReference type="AlphaFoldDB" id="A0A8J4E8V3"/>
<keyword evidence="2 6" id="KW-0479">Metal-binding</keyword>
<evidence type="ECO:0000313" key="9">
    <source>
        <dbReference type="Proteomes" id="UP000612585"/>
    </source>
</evidence>
<keyword evidence="4 6" id="KW-0408">Iron</keyword>
<feature type="binding site" evidence="5">
    <location>
        <position position="305"/>
    </location>
    <ligand>
        <name>2-oxoglutarate</name>
        <dbReference type="ChEBI" id="CHEBI:16810"/>
    </ligand>
</feature>
<feature type="binding site" evidence="6">
    <location>
        <position position="145"/>
    </location>
    <ligand>
        <name>Fe cation</name>
        <dbReference type="ChEBI" id="CHEBI:24875"/>
    </ligand>
</feature>
<dbReference type="SUPFAM" id="SSF51197">
    <property type="entry name" value="Clavaminate synthase-like"/>
    <property type="match status" value="1"/>
</dbReference>
<feature type="binding site" evidence="6">
    <location>
        <position position="147"/>
    </location>
    <ligand>
        <name>Fe cation</name>
        <dbReference type="ChEBI" id="CHEBI:24875"/>
    </ligand>
</feature>
<keyword evidence="3" id="KW-0560">Oxidoreductase</keyword>
<evidence type="ECO:0000256" key="6">
    <source>
        <dbReference type="PIRSR" id="PIRSR019543-2"/>
    </source>
</evidence>
<dbReference type="GO" id="GO:0016491">
    <property type="term" value="F:oxidoreductase activity"/>
    <property type="evidence" value="ECO:0007669"/>
    <property type="project" value="UniProtKB-KW"/>
</dbReference>
<comment type="similarity">
    <text evidence="1">Belongs to the clavaminate synthase family.</text>
</comment>
<dbReference type="EMBL" id="BOPG01000089">
    <property type="protein sequence ID" value="GIJ63132.1"/>
    <property type="molecule type" value="Genomic_DNA"/>
</dbReference>
<proteinExistence type="inferred from homology"/>
<dbReference type="InterPro" id="IPR023966">
    <property type="entry name" value="Arginine_beta-hydroxylase"/>
</dbReference>
<evidence type="ECO:0000256" key="4">
    <source>
        <dbReference type="ARBA" id="ARBA00023004"/>
    </source>
</evidence>
<dbReference type="InterPro" id="IPR042098">
    <property type="entry name" value="TauD-like_sf"/>
</dbReference>
<dbReference type="Pfam" id="PF02668">
    <property type="entry name" value="TauD"/>
    <property type="match status" value="1"/>
</dbReference>
<evidence type="ECO:0000256" key="5">
    <source>
        <dbReference type="PIRSR" id="PIRSR019543-1"/>
    </source>
</evidence>
<feature type="domain" description="TauD/TfdA-like" evidence="7">
    <location>
        <begin position="119"/>
        <end position="310"/>
    </location>
</feature>
<dbReference type="InterPro" id="IPR003819">
    <property type="entry name" value="TauD/TfdA-like"/>
</dbReference>
<dbReference type="InterPro" id="IPR014503">
    <property type="entry name" value="Clavaminate_syn-like"/>
</dbReference>
<evidence type="ECO:0000256" key="1">
    <source>
        <dbReference type="ARBA" id="ARBA00008425"/>
    </source>
</evidence>
<feature type="binding site" evidence="6">
    <location>
        <position position="291"/>
    </location>
    <ligand>
        <name>Fe cation</name>
        <dbReference type="ChEBI" id="CHEBI:24875"/>
    </ligand>
</feature>
<feature type="binding site" evidence="5">
    <location>
        <position position="171"/>
    </location>
    <ligand>
        <name>2-oxoglutarate</name>
        <dbReference type="ChEBI" id="CHEBI:16810"/>
    </ligand>
</feature>
<gene>
    <name evidence="8" type="primary">asnO</name>
    <name evidence="8" type="ORF">Vau01_106480</name>
</gene>
<dbReference type="NCBIfam" id="NF041363">
    <property type="entry name" value="GntD_guanitoxin"/>
    <property type="match status" value="1"/>
</dbReference>
<dbReference type="InterPro" id="IPR053447">
    <property type="entry name" value="Alpha-KG_dependent_hydroxylase"/>
</dbReference>
<organism evidence="8 9">
    <name type="scientific">Virgisporangium aurantiacum</name>
    <dbReference type="NCBI Taxonomy" id="175570"/>
    <lineage>
        <taxon>Bacteria</taxon>
        <taxon>Bacillati</taxon>
        <taxon>Actinomycetota</taxon>
        <taxon>Actinomycetes</taxon>
        <taxon>Micromonosporales</taxon>
        <taxon>Micromonosporaceae</taxon>
        <taxon>Virgisporangium</taxon>
    </lineage>
</organism>
<feature type="binding site" evidence="5">
    <location>
        <position position="309"/>
    </location>
    <ligand>
        <name>2-oxoglutarate</name>
        <dbReference type="ChEBI" id="CHEBI:16810"/>
    </ligand>
</feature>
<name>A0A8J4E8V3_9ACTN</name>